<dbReference type="RefSeq" id="WP_058377468.1">
    <property type="nucleotide sequence ID" value="NZ_CP013480.3"/>
</dbReference>
<protein>
    <submittedName>
        <fullName evidence="1">Uncharacterized protein</fullName>
    </submittedName>
</protein>
<accession>A0ABN4JJ99</accession>
<name>A0ABN4JJ99_9BURK</name>
<sequence length="222" mass="25057">MTTAFDIRAISFEVTQLVQLIWQPARFMDAGWWQTLDMSAWQHVYRHQPATRAQIDRCLVERRGWPTTPDGLGLALPLSDAACVTLRLVPNLRRVALAYALRTMGCPDYLWLGDYRRALSPWLDAWQCDRLLLTRRDWPCLAALTPDQLVDAAFTAMAALFDAMPTNHSSSPDVNIACRATRILLPPGESEPSTRLDLTAPPDLWARMAALEKMLCMSSTTR</sequence>
<dbReference type="InterPro" id="IPR025292">
    <property type="entry name" value="T3SS_LEE_assoc"/>
</dbReference>
<gene>
    <name evidence="1" type="ORF">AT302_12965</name>
</gene>
<evidence type="ECO:0000313" key="2">
    <source>
        <dbReference type="Proteomes" id="UP000060277"/>
    </source>
</evidence>
<organism evidence="1 2">
    <name type="scientific">Pandoraea norimbergensis</name>
    <dbReference type="NCBI Taxonomy" id="93219"/>
    <lineage>
        <taxon>Bacteria</taxon>
        <taxon>Pseudomonadati</taxon>
        <taxon>Pseudomonadota</taxon>
        <taxon>Betaproteobacteria</taxon>
        <taxon>Burkholderiales</taxon>
        <taxon>Burkholderiaceae</taxon>
        <taxon>Pandoraea</taxon>
    </lineage>
</organism>
<dbReference type="EMBL" id="CP013480">
    <property type="protein sequence ID" value="ALS60552.1"/>
    <property type="molecule type" value="Genomic_DNA"/>
</dbReference>
<dbReference type="Proteomes" id="UP000060277">
    <property type="component" value="Chromosome"/>
</dbReference>
<proteinExistence type="predicted"/>
<reference evidence="2" key="1">
    <citation type="submission" date="2015-12" db="EMBL/GenBank/DDBJ databases">
        <title>Complete genome sequence of Pandoraea norimbergensis DSM 11628.</title>
        <authorList>
            <person name="Ee R."/>
            <person name="Lim Y.-L."/>
            <person name="Yong D."/>
            <person name="Yin W.-F."/>
            <person name="Chan K.-G."/>
        </authorList>
    </citation>
    <scope>NUCLEOTIDE SEQUENCE [LARGE SCALE GENOMIC DNA]</scope>
    <source>
        <strain evidence="2">DSM 11628</strain>
    </source>
</reference>
<evidence type="ECO:0000313" key="1">
    <source>
        <dbReference type="EMBL" id="ALS60552.1"/>
    </source>
</evidence>
<dbReference type="Pfam" id="PF13327">
    <property type="entry name" value="T3SS_LEE_assoc"/>
    <property type="match status" value="1"/>
</dbReference>
<keyword evidence="2" id="KW-1185">Reference proteome</keyword>